<dbReference type="CDD" id="cd00201">
    <property type="entry name" value="WW"/>
    <property type="match status" value="1"/>
</dbReference>
<dbReference type="Proteomes" id="UP000332933">
    <property type="component" value="Unassembled WGS sequence"/>
</dbReference>
<dbReference type="GO" id="GO:0005524">
    <property type="term" value="F:ATP binding"/>
    <property type="evidence" value="ECO:0007669"/>
    <property type="project" value="UniProtKB-KW"/>
</dbReference>
<keyword evidence="11" id="KW-1185">Reference proteome</keyword>
<dbReference type="EMBL" id="CAADRA010000355">
    <property type="protein sequence ID" value="VFT79877.1"/>
    <property type="molecule type" value="Genomic_DNA"/>
</dbReference>
<dbReference type="PANTHER" id="PTHR43671">
    <property type="entry name" value="SERINE/THREONINE-PROTEIN KINASE NEK"/>
    <property type="match status" value="1"/>
</dbReference>
<protein>
    <recommendedName>
        <fullName evidence="1">non-specific serine/threonine protein kinase</fullName>
        <ecNumber evidence="1">2.7.11.1</ecNumber>
    </recommendedName>
</protein>
<dbReference type="InterPro" id="IPR011009">
    <property type="entry name" value="Kinase-like_dom_sf"/>
</dbReference>
<keyword evidence="5" id="KW-0067">ATP-binding</keyword>
<feature type="region of interest" description="Disordered" evidence="6">
    <location>
        <begin position="558"/>
        <end position="586"/>
    </location>
</feature>
<name>A0A485K836_9STRA</name>
<dbReference type="PROSITE" id="PS50020">
    <property type="entry name" value="WW_DOMAIN_2"/>
    <property type="match status" value="1"/>
</dbReference>
<accession>A0A485K836</accession>
<feature type="region of interest" description="Disordered" evidence="6">
    <location>
        <begin position="132"/>
        <end position="158"/>
    </location>
</feature>
<dbReference type="PANTHER" id="PTHR43671:SF13">
    <property type="entry name" value="SERINE_THREONINE-PROTEIN KINASE NEK2"/>
    <property type="match status" value="1"/>
</dbReference>
<feature type="domain" description="Protein kinase" evidence="7">
    <location>
        <begin position="652"/>
        <end position="928"/>
    </location>
</feature>
<feature type="compositionally biased region" description="Basic residues" evidence="6">
    <location>
        <begin position="566"/>
        <end position="577"/>
    </location>
</feature>
<evidence type="ECO:0000256" key="3">
    <source>
        <dbReference type="ARBA" id="ARBA00022741"/>
    </source>
</evidence>
<dbReference type="SUPFAM" id="SSF51045">
    <property type="entry name" value="WW domain"/>
    <property type="match status" value="1"/>
</dbReference>
<reference evidence="9" key="2">
    <citation type="submission" date="2019-06" db="EMBL/GenBank/DDBJ databases">
        <title>Genomics analysis of Aphanomyces spp. identifies a new class of oomycete effector associated with host adaptation.</title>
        <authorList>
            <person name="Gaulin E."/>
        </authorList>
    </citation>
    <scope>NUCLEOTIDE SEQUENCE</scope>
    <source>
        <strain evidence="9">CBS 578.67</strain>
    </source>
</reference>
<evidence type="ECO:0000256" key="1">
    <source>
        <dbReference type="ARBA" id="ARBA00012513"/>
    </source>
</evidence>
<dbReference type="SMART" id="SM00220">
    <property type="entry name" value="S_TKc"/>
    <property type="match status" value="1"/>
</dbReference>
<dbReference type="SUPFAM" id="SSF56112">
    <property type="entry name" value="Protein kinase-like (PK-like)"/>
    <property type="match status" value="1"/>
</dbReference>
<feature type="domain" description="WW" evidence="8">
    <location>
        <begin position="1"/>
        <end position="30"/>
    </location>
</feature>
<keyword evidence="4" id="KW-0418">Kinase</keyword>
<reference evidence="10 11" key="1">
    <citation type="submission" date="2019-03" db="EMBL/GenBank/DDBJ databases">
        <authorList>
            <person name="Gaulin E."/>
            <person name="Dumas B."/>
        </authorList>
    </citation>
    <scope>NUCLEOTIDE SEQUENCE [LARGE SCALE GENOMIC DNA]</scope>
    <source>
        <strain evidence="10">CBS 568.67</strain>
    </source>
</reference>
<dbReference type="Gene3D" id="2.20.70.10">
    <property type="match status" value="1"/>
</dbReference>
<sequence>MEWTPYIDEYGQTYYQHNETGETAWEIPSAPSPREAVVKAVHIMDEGDATWTFGGVNPDGTFYFVNSKTGECVRHLPTDASDVATRQDSMAADDDSGLTVLDAGIDADVAACMAQLIASIETDLKEWARRRQRNAKALTKQKQQQQQKQSNSTKKKRMGEMIVQAKRYEHTDAFKARRAKMEAQLHEDEVVKEVVRVKDRFKLRREHQVKQALAWNRASVKDEEIRLRHHVTRVLIAKATNGLDIHGKIDLSSEDPATTHVTKRESLYESEERVAANAHRTQQLEALFVSLDECKLGSLSALHTFHRLTTQPDIQRFVHARKGLKDLVMLGVLQAFFFELGQINLTRFITFVHVTEDVVMQVDRIRAAIEQAGLGIVSADLASWQGSMMNVKSGETVPRKLVAINRLVQSFQTQKETATSQLRHVLHFRATFAAGNEHPPIWQLAHKHVYIQLQPTLPVYCVHCRRNRWRLKKLERYEAEGAHRAMWGRELARRMLDAEVDLRHWDATSEPPDIASIPWTTYAAHENHTVAGVVRDLVAATELLGNYAAWEARILAPPPPPPPPLAHHHPVDHHHHGPTATSPSHTKAHLLTRLTELRAAIEMEELARTLLFEEDEWSREIVEATKVAIEVPLIQAQDAAHKEFVRLLQACLEPSIYLKRLNFERMLAIRSDTDEMVLRMVDSASNTRCVLHTIRCTSEAHAAAVVAFARTLEQLQPPHVLRVLHVFSYTYQQFSCIGNLNECWPIVFVAVEDCARGAWLPRPPFGSVPPADILHILCTTSAALASLHSHRLCHFNVNPTNLYRSDDDALKLGGFLAFKRPFTDTDRATSIEHLVHPAIAPPAAVAMDEKTDMWALGCLLYVLLTGSMHVVVKDKPLAALMNDIPLRYGPSLRSCVRMLLQPNPRHRPTAADLFNFVSCASPEEEPLVPNLKLKKKSVPALEPLAR</sequence>
<evidence type="ECO:0000256" key="5">
    <source>
        <dbReference type="ARBA" id="ARBA00022840"/>
    </source>
</evidence>
<dbReference type="InterPro" id="IPR000719">
    <property type="entry name" value="Prot_kinase_dom"/>
</dbReference>
<organism evidence="10 11">
    <name type="scientific">Aphanomyces stellatus</name>
    <dbReference type="NCBI Taxonomy" id="120398"/>
    <lineage>
        <taxon>Eukaryota</taxon>
        <taxon>Sar</taxon>
        <taxon>Stramenopiles</taxon>
        <taxon>Oomycota</taxon>
        <taxon>Saprolegniomycetes</taxon>
        <taxon>Saprolegniales</taxon>
        <taxon>Verrucalvaceae</taxon>
        <taxon>Aphanomyces</taxon>
    </lineage>
</organism>
<evidence type="ECO:0000256" key="6">
    <source>
        <dbReference type="SAM" id="MobiDB-lite"/>
    </source>
</evidence>
<dbReference type="AlphaFoldDB" id="A0A485K836"/>
<evidence type="ECO:0000256" key="4">
    <source>
        <dbReference type="ARBA" id="ARBA00022777"/>
    </source>
</evidence>
<evidence type="ECO:0000256" key="2">
    <source>
        <dbReference type="ARBA" id="ARBA00022679"/>
    </source>
</evidence>
<dbReference type="InterPro" id="IPR050660">
    <property type="entry name" value="NEK_Ser/Thr_kinase"/>
</dbReference>
<dbReference type="EMBL" id="VJMH01000355">
    <property type="protein sequence ID" value="KAF0716753.1"/>
    <property type="molecule type" value="Genomic_DNA"/>
</dbReference>
<dbReference type="GO" id="GO:0004674">
    <property type="term" value="F:protein serine/threonine kinase activity"/>
    <property type="evidence" value="ECO:0007669"/>
    <property type="project" value="UniProtKB-EC"/>
</dbReference>
<evidence type="ECO:0000259" key="8">
    <source>
        <dbReference type="PROSITE" id="PS50020"/>
    </source>
</evidence>
<proteinExistence type="predicted"/>
<keyword evidence="3" id="KW-0547">Nucleotide-binding</keyword>
<evidence type="ECO:0000313" key="9">
    <source>
        <dbReference type="EMBL" id="KAF0716753.1"/>
    </source>
</evidence>
<keyword evidence="2" id="KW-0808">Transferase</keyword>
<evidence type="ECO:0000259" key="7">
    <source>
        <dbReference type="PROSITE" id="PS50011"/>
    </source>
</evidence>
<evidence type="ECO:0000313" key="10">
    <source>
        <dbReference type="EMBL" id="VFT79877.1"/>
    </source>
</evidence>
<feature type="compositionally biased region" description="Low complexity" evidence="6">
    <location>
        <begin position="135"/>
        <end position="152"/>
    </location>
</feature>
<dbReference type="OrthoDB" id="191651at2759"/>
<dbReference type="Pfam" id="PF00069">
    <property type="entry name" value="Pkinase"/>
    <property type="match status" value="1"/>
</dbReference>
<dbReference type="Gene3D" id="1.10.510.10">
    <property type="entry name" value="Transferase(Phosphotransferase) domain 1"/>
    <property type="match status" value="1"/>
</dbReference>
<dbReference type="PROSITE" id="PS50011">
    <property type="entry name" value="PROTEIN_KINASE_DOM"/>
    <property type="match status" value="1"/>
</dbReference>
<dbReference type="InterPro" id="IPR036020">
    <property type="entry name" value="WW_dom_sf"/>
</dbReference>
<evidence type="ECO:0000313" key="11">
    <source>
        <dbReference type="Proteomes" id="UP000332933"/>
    </source>
</evidence>
<dbReference type="InterPro" id="IPR001202">
    <property type="entry name" value="WW_dom"/>
</dbReference>
<gene>
    <name evidence="10" type="primary">Aste57867_2683</name>
    <name evidence="9" type="ORF">As57867_002676</name>
    <name evidence="10" type="ORF">ASTE57867_2683</name>
</gene>
<dbReference type="EC" id="2.7.11.1" evidence="1"/>